<keyword evidence="4" id="KW-0539">Nucleus</keyword>
<dbReference type="Gene3D" id="3.30.70.330">
    <property type="match status" value="1"/>
</dbReference>
<evidence type="ECO:0000313" key="8">
    <source>
        <dbReference type="Proteomes" id="UP000186601"/>
    </source>
</evidence>
<dbReference type="InterPro" id="IPR039722">
    <property type="entry name" value="Upf3"/>
</dbReference>
<dbReference type="GO" id="GO:0045727">
    <property type="term" value="P:positive regulation of translation"/>
    <property type="evidence" value="ECO:0007669"/>
    <property type="project" value="TreeGrafter"/>
</dbReference>
<feature type="compositionally biased region" description="Low complexity" evidence="5">
    <location>
        <begin position="269"/>
        <end position="289"/>
    </location>
</feature>
<comment type="caution">
    <text evidence="7">The sequence shown here is derived from an EMBL/GenBank/DDBJ whole genome shotgun (WGS) entry which is preliminary data.</text>
</comment>
<evidence type="ECO:0000313" key="7">
    <source>
        <dbReference type="EMBL" id="PSR76932.1"/>
    </source>
</evidence>
<dbReference type="AlphaFoldDB" id="A0A2R6NUI9"/>
<evidence type="ECO:0000256" key="1">
    <source>
        <dbReference type="ARBA" id="ARBA00004123"/>
    </source>
</evidence>
<evidence type="ECO:0000259" key="6">
    <source>
        <dbReference type="Pfam" id="PF03467"/>
    </source>
</evidence>
<evidence type="ECO:0000256" key="4">
    <source>
        <dbReference type="ARBA" id="ARBA00023242"/>
    </source>
</evidence>
<dbReference type="InterPro" id="IPR012677">
    <property type="entry name" value="Nucleotide-bd_a/b_plait_sf"/>
</dbReference>
<feature type="region of interest" description="Disordered" evidence="5">
    <location>
        <begin position="1"/>
        <end position="39"/>
    </location>
</feature>
<evidence type="ECO:0000256" key="2">
    <source>
        <dbReference type="ARBA" id="ARBA00005991"/>
    </source>
</evidence>
<dbReference type="GO" id="GO:0000184">
    <property type="term" value="P:nuclear-transcribed mRNA catabolic process, nonsense-mediated decay"/>
    <property type="evidence" value="ECO:0007669"/>
    <property type="project" value="UniProtKB-KW"/>
</dbReference>
<gene>
    <name evidence="7" type="ORF">PHLCEN_2v8128</name>
</gene>
<dbReference type="InterPro" id="IPR005120">
    <property type="entry name" value="UPF3_dom"/>
</dbReference>
<dbReference type="GO" id="GO:0005730">
    <property type="term" value="C:nucleolus"/>
    <property type="evidence" value="ECO:0007669"/>
    <property type="project" value="TreeGrafter"/>
</dbReference>
<dbReference type="EMBL" id="MLYV02000824">
    <property type="protein sequence ID" value="PSR76932.1"/>
    <property type="molecule type" value="Genomic_DNA"/>
</dbReference>
<dbReference type="Proteomes" id="UP000186601">
    <property type="component" value="Unassembled WGS sequence"/>
</dbReference>
<dbReference type="Pfam" id="PF03467">
    <property type="entry name" value="Smg4_UPF3"/>
    <property type="match status" value="1"/>
</dbReference>
<feature type="compositionally biased region" description="Pro residues" evidence="5">
    <location>
        <begin position="312"/>
        <end position="326"/>
    </location>
</feature>
<feature type="domain" description="UPF3" evidence="6">
    <location>
        <begin position="35"/>
        <end position="197"/>
    </location>
</feature>
<dbReference type="OrthoDB" id="18087at2759"/>
<protein>
    <recommendedName>
        <fullName evidence="6">UPF3 domain-containing protein</fullName>
    </recommendedName>
</protein>
<feature type="region of interest" description="Disordered" evidence="5">
    <location>
        <begin position="217"/>
        <end position="464"/>
    </location>
</feature>
<dbReference type="InterPro" id="IPR035979">
    <property type="entry name" value="RBD_domain_sf"/>
</dbReference>
<sequence length="464" mass="49789">MPPTDATKGAGSTLTKTKTKEKERKQRSSQKSQTERLKTVVRRLPPNLPEDVFWQSVQQWVTDGTVVWKEYHQGKFRKRLNKENIPSRAYIAFKDEELLSTFSREYDGHLFRDKAGNESIAIVEFAPFQKVPAEKKKADTRIATIEKDEDYLSFIESLKEPASKPTDADSFELLIAANQPPAQPTTTPLLEALKAEKSAQKDKEAILRNHAHYKDIASNVASAASRKEESKKKATAAHTQPPKPAEPGTGKRAAKKAAAKASQQQVSGQSNTTTSKNTTQASAASSLPAKPQPSAPAPKPRRERATKNPSSAAPPPANAPSVPPPANSSATGSSDPVSQPATSRSDVQPPAAASRRSRPVVGIASRQFEAALSGAVGRTSRRDREKEKDTGAAPVKSPKSSQAQIAATPLAPTILQRDAPAPKILSRPAQPFNDDPSGTPHEDTAGRGQRGRGRGRGGRGARGG</sequence>
<dbReference type="CDD" id="cd12455">
    <property type="entry name" value="RRM_like_Smg4_UPF3"/>
    <property type="match status" value="1"/>
</dbReference>
<name>A0A2R6NUI9_9APHY</name>
<keyword evidence="8" id="KW-1185">Reference proteome</keyword>
<feature type="compositionally biased region" description="Polar residues" evidence="5">
    <location>
        <begin position="331"/>
        <end position="346"/>
    </location>
</feature>
<dbReference type="PANTHER" id="PTHR13112:SF0">
    <property type="entry name" value="FI21285P1"/>
    <property type="match status" value="1"/>
</dbReference>
<comment type="similarity">
    <text evidence="2">Belongs to the RENT3 family.</text>
</comment>
<dbReference type="PANTHER" id="PTHR13112">
    <property type="entry name" value="UPF3 REGULATOR OF NONSENSE TRANSCRIPTS-LIKE PROTEIN"/>
    <property type="match status" value="1"/>
</dbReference>
<comment type="subcellular location">
    <subcellularLocation>
        <location evidence="1">Nucleus</location>
    </subcellularLocation>
</comment>
<keyword evidence="3" id="KW-0866">Nonsense-mediated mRNA decay</keyword>
<dbReference type="STRING" id="98765.A0A2R6NUI9"/>
<accession>A0A2R6NUI9</accession>
<evidence type="ECO:0000256" key="3">
    <source>
        <dbReference type="ARBA" id="ARBA00023161"/>
    </source>
</evidence>
<organism evidence="7 8">
    <name type="scientific">Hermanssonia centrifuga</name>
    <dbReference type="NCBI Taxonomy" id="98765"/>
    <lineage>
        <taxon>Eukaryota</taxon>
        <taxon>Fungi</taxon>
        <taxon>Dikarya</taxon>
        <taxon>Basidiomycota</taxon>
        <taxon>Agaricomycotina</taxon>
        <taxon>Agaricomycetes</taxon>
        <taxon>Polyporales</taxon>
        <taxon>Meruliaceae</taxon>
        <taxon>Hermanssonia</taxon>
    </lineage>
</organism>
<evidence type="ECO:0000256" key="5">
    <source>
        <dbReference type="SAM" id="MobiDB-lite"/>
    </source>
</evidence>
<dbReference type="SUPFAM" id="SSF54928">
    <property type="entry name" value="RNA-binding domain, RBD"/>
    <property type="match status" value="1"/>
</dbReference>
<dbReference type="GO" id="GO:0005737">
    <property type="term" value="C:cytoplasm"/>
    <property type="evidence" value="ECO:0007669"/>
    <property type="project" value="TreeGrafter"/>
</dbReference>
<reference evidence="7 8" key="1">
    <citation type="submission" date="2018-02" db="EMBL/GenBank/DDBJ databases">
        <title>Genome sequence of the basidiomycete white-rot fungus Phlebia centrifuga.</title>
        <authorList>
            <person name="Granchi Z."/>
            <person name="Peng M."/>
            <person name="de Vries R.P."/>
            <person name="Hilden K."/>
            <person name="Makela M.R."/>
            <person name="Grigoriev I."/>
            <person name="Riley R."/>
        </authorList>
    </citation>
    <scope>NUCLEOTIDE SEQUENCE [LARGE SCALE GENOMIC DNA]</scope>
    <source>
        <strain evidence="7 8">FBCC195</strain>
    </source>
</reference>
<feature type="compositionally biased region" description="Basic residues" evidence="5">
    <location>
        <begin position="449"/>
        <end position="464"/>
    </location>
</feature>
<dbReference type="GO" id="GO:0003729">
    <property type="term" value="F:mRNA binding"/>
    <property type="evidence" value="ECO:0007669"/>
    <property type="project" value="TreeGrafter"/>
</dbReference>
<feature type="compositionally biased region" description="Basic and acidic residues" evidence="5">
    <location>
        <begin position="380"/>
        <end position="390"/>
    </location>
</feature>
<proteinExistence type="inferred from homology"/>